<feature type="non-terminal residue" evidence="6">
    <location>
        <position position="1"/>
    </location>
</feature>
<evidence type="ECO:0000313" key="6">
    <source>
        <dbReference type="EMBL" id="JAC54891.1"/>
    </source>
</evidence>
<name>A0A034WH41_BACDO</name>
<dbReference type="InterPro" id="IPR001148">
    <property type="entry name" value="CA_dom"/>
</dbReference>
<dbReference type="CDD" id="cd00326">
    <property type="entry name" value="alpha_CA"/>
    <property type="match status" value="1"/>
</dbReference>
<evidence type="ECO:0000256" key="1">
    <source>
        <dbReference type="ARBA" id="ARBA00010718"/>
    </source>
</evidence>
<dbReference type="PANTHER" id="PTHR18952:SF137">
    <property type="entry name" value="CARBONIC ANHYDRASE"/>
    <property type="match status" value="1"/>
</dbReference>
<keyword evidence="2 4" id="KW-0479">Metal-binding</keyword>
<dbReference type="InterPro" id="IPR036398">
    <property type="entry name" value="CA_dom_sf"/>
</dbReference>
<comment type="cofactor">
    <cofactor evidence="4">
        <name>Zn(2+)</name>
        <dbReference type="ChEBI" id="CHEBI:29105"/>
    </cofactor>
</comment>
<comment type="similarity">
    <text evidence="1 4">Belongs to the alpha-carbonic anhydrase family.</text>
</comment>
<evidence type="ECO:0000256" key="2">
    <source>
        <dbReference type="ARBA" id="ARBA00022723"/>
    </source>
</evidence>
<gene>
    <name evidence="6" type="primary">CAH6</name>
</gene>
<dbReference type="GO" id="GO:0005737">
    <property type="term" value="C:cytoplasm"/>
    <property type="evidence" value="ECO:0007669"/>
    <property type="project" value="TreeGrafter"/>
</dbReference>
<dbReference type="GO" id="GO:0008270">
    <property type="term" value="F:zinc ion binding"/>
    <property type="evidence" value="ECO:0007669"/>
    <property type="project" value="UniProtKB-UniRule"/>
</dbReference>
<dbReference type="InterPro" id="IPR023561">
    <property type="entry name" value="Carbonic_anhydrase_a-class"/>
</dbReference>
<evidence type="ECO:0000256" key="3">
    <source>
        <dbReference type="ARBA" id="ARBA00022833"/>
    </source>
</evidence>
<dbReference type="PANTHER" id="PTHR18952">
    <property type="entry name" value="CARBONIC ANHYDRASE"/>
    <property type="match status" value="1"/>
</dbReference>
<proteinExistence type="inferred from homology"/>
<dbReference type="OrthoDB" id="429145at2759"/>
<dbReference type="AlphaFoldDB" id="A0A034WH41"/>
<accession>A0A034WH41</accession>
<dbReference type="PROSITE" id="PS51144">
    <property type="entry name" value="ALPHA_CA_2"/>
    <property type="match status" value="1"/>
</dbReference>
<dbReference type="Pfam" id="PF00194">
    <property type="entry name" value="Carb_anhydrase"/>
    <property type="match status" value="1"/>
</dbReference>
<keyword evidence="3 4" id="KW-0862">Zinc</keyword>
<sequence length="376" mass="42780">DCAGLFNLTYKRQWLDSWQVSSVCKTYYDTNGICNANKALGWLKSNGSSKLLSKYQISASSCCILSVCGSKMHFAEFFKFCQKLLFFLPLTAANNPETTTTAQRAGSFTYDNPAEWQLEYPQCGGQKQSPIAINSNKIVNVNIPAIVFGSYDVFLSNYVVLENNGHTIKFNVPPTIEHQIPYITNGPLKDIYEAVEVHFHWGSPLTKGSEHQLNGKRYDVEMHIVHKNSKYNTVEEAREFEDGLSVIGAFFKVEKTIANIFFPGPSTVFNTVPFVLRYNSTASTRQLISLGSLLANINRENFYTYQGSLTTPPCSEAVTWIVYPDVIPISVYNLKNFWFVRDEEGRKLLNNYRPLQPIGDRKVYYRSDMVVVDYYY</sequence>
<dbReference type="SMART" id="SM01057">
    <property type="entry name" value="Carb_anhydrase"/>
    <property type="match status" value="1"/>
</dbReference>
<evidence type="ECO:0000256" key="4">
    <source>
        <dbReference type="RuleBase" id="RU367011"/>
    </source>
</evidence>
<dbReference type="EC" id="4.2.1.1" evidence="4"/>
<dbReference type="InterPro" id="IPR018338">
    <property type="entry name" value="Carbonic_anhydrase_a-class_CS"/>
</dbReference>
<reference evidence="6" key="1">
    <citation type="journal article" date="2014" name="BMC Genomics">
        <title>Characterizing the developmental transcriptome of the oriental fruit fly, Bactrocera dorsalis (Diptera: Tephritidae) through comparative genomic analysis with Drosophila melanogaster utilizing modENCODE datasets.</title>
        <authorList>
            <person name="Geib S.M."/>
            <person name="Calla B."/>
            <person name="Hall B."/>
            <person name="Hou S."/>
            <person name="Manoukis N.C."/>
        </authorList>
    </citation>
    <scope>NUCLEOTIDE SEQUENCE</scope>
    <source>
        <strain evidence="6">Punador</strain>
    </source>
</reference>
<dbReference type="EMBL" id="GAKP01004061">
    <property type="protein sequence ID" value="JAC54891.1"/>
    <property type="molecule type" value="Transcribed_RNA"/>
</dbReference>
<comment type="catalytic activity">
    <reaction evidence="4">
        <text>hydrogencarbonate + H(+) = CO2 + H2O</text>
        <dbReference type="Rhea" id="RHEA:10748"/>
        <dbReference type="ChEBI" id="CHEBI:15377"/>
        <dbReference type="ChEBI" id="CHEBI:15378"/>
        <dbReference type="ChEBI" id="CHEBI:16526"/>
        <dbReference type="ChEBI" id="CHEBI:17544"/>
        <dbReference type="EC" id="4.2.1.1"/>
    </reaction>
</comment>
<dbReference type="SUPFAM" id="SSF51069">
    <property type="entry name" value="Carbonic anhydrase"/>
    <property type="match status" value="1"/>
</dbReference>
<dbReference type="PROSITE" id="PS00162">
    <property type="entry name" value="ALPHA_CA_1"/>
    <property type="match status" value="1"/>
</dbReference>
<organism evidence="6">
    <name type="scientific">Bactrocera dorsalis</name>
    <name type="common">Oriental fruit fly</name>
    <name type="synonym">Dacus dorsalis</name>
    <dbReference type="NCBI Taxonomy" id="27457"/>
    <lineage>
        <taxon>Eukaryota</taxon>
        <taxon>Metazoa</taxon>
        <taxon>Ecdysozoa</taxon>
        <taxon>Arthropoda</taxon>
        <taxon>Hexapoda</taxon>
        <taxon>Insecta</taxon>
        <taxon>Pterygota</taxon>
        <taxon>Neoptera</taxon>
        <taxon>Endopterygota</taxon>
        <taxon>Diptera</taxon>
        <taxon>Brachycera</taxon>
        <taxon>Muscomorpha</taxon>
        <taxon>Tephritoidea</taxon>
        <taxon>Tephritidae</taxon>
        <taxon>Bactrocera</taxon>
        <taxon>Bactrocera</taxon>
    </lineage>
</organism>
<dbReference type="GO" id="GO:0004089">
    <property type="term" value="F:carbonate dehydratase activity"/>
    <property type="evidence" value="ECO:0007669"/>
    <property type="project" value="UniProtKB-UniRule"/>
</dbReference>
<feature type="domain" description="Alpha-carbonic anhydrase" evidence="5">
    <location>
        <begin position="106"/>
        <end position="367"/>
    </location>
</feature>
<dbReference type="Gene3D" id="3.10.200.10">
    <property type="entry name" value="Alpha carbonic anhydrase"/>
    <property type="match status" value="1"/>
</dbReference>
<evidence type="ECO:0000259" key="5">
    <source>
        <dbReference type="PROSITE" id="PS51144"/>
    </source>
</evidence>
<keyword evidence="4" id="KW-0456">Lyase</keyword>
<protein>
    <recommendedName>
        <fullName evidence="4">Carbonic anhydrase</fullName>
        <ecNumber evidence="4">4.2.1.1</ecNumber>
    </recommendedName>
</protein>
<comment type="function">
    <text evidence="4">Reversible hydration of carbon dioxide.</text>
</comment>